<gene>
    <name evidence="3" type="ORF">GCM10009550_26600</name>
</gene>
<keyword evidence="4" id="KW-1185">Reference proteome</keyword>
<evidence type="ECO:0000313" key="3">
    <source>
        <dbReference type="EMBL" id="GAA0949332.1"/>
    </source>
</evidence>
<dbReference type="InterPro" id="IPR051599">
    <property type="entry name" value="Cell_Envelope_Assoc"/>
</dbReference>
<evidence type="ECO:0000259" key="2">
    <source>
        <dbReference type="Pfam" id="PF02698"/>
    </source>
</evidence>
<keyword evidence="1" id="KW-0472">Membrane</keyword>
<accession>A0ABN1QYP3</accession>
<dbReference type="InterPro" id="IPR003848">
    <property type="entry name" value="DUF218"/>
</dbReference>
<dbReference type="Proteomes" id="UP001500665">
    <property type="component" value="Unassembled WGS sequence"/>
</dbReference>
<organism evidence="3 4">
    <name type="scientific">Actinocorallia libanotica</name>
    <dbReference type="NCBI Taxonomy" id="46162"/>
    <lineage>
        <taxon>Bacteria</taxon>
        <taxon>Bacillati</taxon>
        <taxon>Actinomycetota</taxon>
        <taxon>Actinomycetes</taxon>
        <taxon>Streptosporangiales</taxon>
        <taxon>Thermomonosporaceae</taxon>
        <taxon>Actinocorallia</taxon>
    </lineage>
</organism>
<evidence type="ECO:0000256" key="1">
    <source>
        <dbReference type="SAM" id="Phobius"/>
    </source>
</evidence>
<keyword evidence="1" id="KW-0812">Transmembrane</keyword>
<feature type="transmembrane region" description="Helical" evidence="1">
    <location>
        <begin position="48"/>
        <end position="68"/>
    </location>
</feature>
<dbReference type="PANTHER" id="PTHR30336:SF6">
    <property type="entry name" value="INTEGRAL MEMBRANE PROTEIN"/>
    <property type="match status" value="1"/>
</dbReference>
<reference evidence="3 4" key="1">
    <citation type="journal article" date="2019" name="Int. J. Syst. Evol. Microbiol.">
        <title>The Global Catalogue of Microorganisms (GCM) 10K type strain sequencing project: providing services to taxonomists for standard genome sequencing and annotation.</title>
        <authorList>
            <consortium name="The Broad Institute Genomics Platform"/>
            <consortium name="The Broad Institute Genome Sequencing Center for Infectious Disease"/>
            <person name="Wu L."/>
            <person name="Ma J."/>
        </authorList>
    </citation>
    <scope>NUCLEOTIDE SEQUENCE [LARGE SCALE GENOMIC DNA]</scope>
    <source>
        <strain evidence="3 4">JCM 10696</strain>
    </source>
</reference>
<proteinExistence type="predicted"/>
<dbReference type="EMBL" id="BAAAHH010000008">
    <property type="protein sequence ID" value="GAA0949332.1"/>
    <property type="molecule type" value="Genomic_DNA"/>
</dbReference>
<keyword evidence="1" id="KW-1133">Transmembrane helix</keyword>
<evidence type="ECO:0000313" key="4">
    <source>
        <dbReference type="Proteomes" id="UP001500665"/>
    </source>
</evidence>
<protein>
    <submittedName>
        <fullName evidence="3">ElyC/SanA/YdcF family protein</fullName>
    </submittedName>
</protein>
<dbReference type="Pfam" id="PF02698">
    <property type="entry name" value="DUF218"/>
    <property type="match status" value="1"/>
</dbReference>
<dbReference type="InterPro" id="IPR014729">
    <property type="entry name" value="Rossmann-like_a/b/a_fold"/>
</dbReference>
<dbReference type="CDD" id="cd06259">
    <property type="entry name" value="YdcF-like"/>
    <property type="match status" value="1"/>
</dbReference>
<sequence length="255" mass="27896">MYPARSKWERRVFNTRPILPERMTGTHIARVSAVRRRWISPRLRSPKLWITLAAGSLAVVLAPTGWTYGTARGHLTDAAHARPAQTALVLGAGLNPAGGPSPFLAGRLDVAVELYRRGKVRAVLVSGDNGRTGYDEPSTMRDYLREHGVPEDKIVLDYAGFDTWDSCVRARKIFGADSAIVVSQDFHVARAVALCRRAGLDAQGVGDRQPYLGPTVYGYVREVPATLKAMADVVLDRDPKFLGPREDGLDHALNG</sequence>
<name>A0ABN1QYP3_9ACTN</name>
<comment type="caution">
    <text evidence="3">The sequence shown here is derived from an EMBL/GenBank/DDBJ whole genome shotgun (WGS) entry which is preliminary data.</text>
</comment>
<dbReference type="Gene3D" id="3.40.50.620">
    <property type="entry name" value="HUPs"/>
    <property type="match status" value="1"/>
</dbReference>
<dbReference type="PANTHER" id="PTHR30336">
    <property type="entry name" value="INNER MEMBRANE PROTEIN, PROBABLE PERMEASE"/>
    <property type="match status" value="1"/>
</dbReference>
<feature type="domain" description="DUF218" evidence="2">
    <location>
        <begin position="86"/>
        <end position="202"/>
    </location>
</feature>